<evidence type="ECO:0000256" key="1">
    <source>
        <dbReference type="SAM" id="MobiDB-lite"/>
    </source>
</evidence>
<reference evidence="4 5" key="1">
    <citation type="journal article" date="2014" name="BMC Genomics">
        <title>Comparative genomics of the major fungal agents of human and animal Sporotrichosis: Sporothrix schenckii and Sporothrix brasiliensis.</title>
        <authorList>
            <person name="Teixeira M.M."/>
            <person name="de Almeida L.G."/>
            <person name="Kubitschek-Barreira P."/>
            <person name="Alves F.L."/>
            <person name="Kioshima E.S."/>
            <person name="Abadio A.K."/>
            <person name="Fernandes L."/>
            <person name="Derengowski L.S."/>
            <person name="Ferreira K.S."/>
            <person name="Souza R.C."/>
            <person name="Ruiz J.C."/>
            <person name="de Andrade N.C."/>
            <person name="Paes H.C."/>
            <person name="Nicola A.M."/>
            <person name="Albuquerque P."/>
            <person name="Gerber A.L."/>
            <person name="Martins V.P."/>
            <person name="Peconick L.D."/>
            <person name="Neto A.V."/>
            <person name="Chaucanez C.B."/>
            <person name="Silva P.A."/>
            <person name="Cunha O.L."/>
            <person name="de Oliveira F.F."/>
            <person name="dos Santos T.C."/>
            <person name="Barros A.L."/>
            <person name="Soares M.A."/>
            <person name="de Oliveira L.M."/>
            <person name="Marini M.M."/>
            <person name="Villalobos-Duno H."/>
            <person name="Cunha M.M."/>
            <person name="de Hoog S."/>
            <person name="da Silveira J.F."/>
            <person name="Henrissat B."/>
            <person name="Nino-Vega G.A."/>
            <person name="Cisalpino P.S."/>
            <person name="Mora-Montes H.M."/>
            <person name="Almeida S.R."/>
            <person name="Stajich J.E."/>
            <person name="Lopes-Bezerra L.M."/>
            <person name="Vasconcelos A.T."/>
            <person name="Felipe M.S."/>
        </authorList>
    </citation>
    <scope>NUCLEOTIDE SEQUENCE [LARGE SCALE GENOMIC DNA]</scope>
    <source>
        <strain evidence="4 5">5110</strain>
    </source>
</reference>
<dbReference type="GO" id="GO:0005634">
    <property type="term" value="C:nucleus"/>
    <property type="evidence" value="ECO:0007669"/>
    <property type="project" value="TreeGrafter"/>
</dbReference>
<proteinExistence type="predicted"/>
<dbReference type="GO" id="GO:0016579">
    <property type="term" value="P:protein deubiquitination"/>
    <property type="evidence" value="ECO:0007669"/>
    <property type="project" value="InterPro"/>
</dbReference>
<dbReference type="CDD" id="cd02257">
    <property type="entry name" value="Peptidase_C19"/>
    <property type="match status" value="1"/>
</dbReference>
<evidence type="ECO:0008006" key="6">
    <source>
        <dbReference type="Google" id="ProtNLM"/>
    </source>
</evidence>
<evidence type="ECO:0000259" key="2">
    <source>
        <dbReference type="PROSITE" id="PS50206"/>
    </source>
</evidence>
<dbReference type="SMART" id="SM00450">
    <property type="entry name" value="RHOD"/>
    <property type="match status" value="1"/>
</dbReference>
<evidence type="ECO:0000313" key="5">
    <source>
        <dbReference type="Proteomes" id="UP000031575"/>
    </source>
</evidence>
<feature type="region of interest" description="Disordered" evidence="1">
    <location>
        <begin position="133"/>
        <end position="320"/>
    </location>
</feature>
<dbReference type="OrthoDB" id="292964at2759"/>
<comment type="caution">
    <text evidence="4">The sequence shown here is derived from an EMBL/GenBank/DDBJ whole genome shotgun (WGS) entry which is preliminary data.</text>
</comment>
<feature type="region of interest" description="Disordered" evidence="1">
    <location>
        <begin position="1"/>
        <end position="21"/>
    </location>
</feature>
<dbReference type="InterPro" id="IPR036873">
    <property type="entry name" value="Rhodanese-like_dom_sf"/>
</dbReference>
<feature type="compositionally biased region" description="Low complexity" evidence="1">
    <location>
        <begin position="383"/>
        <end position="396"/>
    </location>
</feature>
<dbReference type="RefSeq" id="XP_040616431.1">
    <property type="nucleotide sequence ID" value="XM_040764689.1"/>
</dbReference>
<feature type="domain" description="USP" evidence="3">
    <location>
        <begin position="816"/>
        <end position="1209"/>
    </location>
</feature>
<dbReference type="GO" id="GO:0005829">
    <property type="term" value="C:cytosol"/>
    <property type="evidence" value="ECO:0007669"/>
    <property type="project" value="TreeGrafter"/>
</dbReference>
<protein>
    <recommendedName>
        <fullName evidence="6">Ubiquitin carboxyl-terminal hydrolase 8</fullName>
    </recommendedName>
</protein>
<dbReference type="EMBL" id="AWTV01000009">
    <property type="protein sequence ID" value="KIH88421.1"/>
    <property type="molecule type" value="Genomic_DNA"/>
</dbReference>
<keyword evidence="5" id="KW-1185">Reference proteome</keyword>
<evidence type="ECO:0000313" key="4">
    <source>
        <dbReference type="EMBL" id="KIH88421.1"/>
    </source>
</evidence>
<dbReference type="InterPro" id="IPR038765">
    <property type="entry name" value="Papain-like_cys_pep_sf"/>
</dbReference>
<evidence type="ECO:0000259" key="3">
    <source>
        <dbReference type="PROSITE" id="PS50235"/>
    </source>
</evidence>
<dbReference type="Gene3D" id="3.90.70.10">
    <property type="entry name" value="Cysteine proteinases"/>
    <property type="match status" value="1"/>
</dbReference>
<dbReference type="PROSITE" id="PS50206">
    <property type="entry name" value="RHODANESE_3"/>
    <property type="match status" value="1"/>
</dbReference>
<dbReference type="SUPFAM" id="SSF54001">
    <property type="entry name" value="Cysteine proteinases"/>
    <property type="match status" value="1"/>
</dbReference>
<feature type="compositionally biased region" description="Pro residues" evidence="1">
    <location>
        <begin position="180"/>
        <end position="191"/>
    </location>
</feature>
<dbReference type="VEuPathDB" id="FungiDB:SPBR_06433"/>
<feature type="compositionally biased region" description="Low complexity" evidence="1">
    <location>
        <begin position="7"/>
        <end position="21"/>
    </location>
</feature>
<dbReference type="GeneID" id="63679610"/>
<dbReference type="HOGENOM" id="CLU_005922_0_0_1"/>
<feature type="compositionally biased region" description="Polar residues" evidence="1">
    <location>
        <begin position="147"/>
        <end position="156"/>
    </location>
</feature>
<feature type="compositionally biased region" description="Low complexity" evidence="1">
    <location>
        <begin position="278"/>
        <end position="320"/>
    </location>
</feature>
<dbReference type="InterPro" id="IPR001763">
    <property type="entry name" value="Rhodanese-like_dom"/>
</dbReference>
<dbReference type="Gene3D" id="3.40.250.10">
    <property type="entry name" value="Rhodanese-like domain"/>
    <property type="match status" value="1"/>
</dbReference>
<dbReference type="Proteomes" id="UP000031575">
    <property type="component" value="Unassembled WGS sequence"/>
</dbReference>
<dbReference type="Pfam" id="PF00443">
    <property type="entry name" value="UCH"/>
    <property type="match status" value="1"/>
</dbReference>
<feature type="compositionally biased region" description="Gly residues" evidence="1">
    <location>
        <begin position="410"/>
        <end position="421"/>
    </location>
</feature>
<dbReference type="InterPro" id="IPR050164">
    <property type="entry name" value="Peptidase_C19"/>
</dbReference>
<dbReference type="PANTHER" id="PTHR24006">
    <property type="entry name" value="UBIQUITIN CARBOXYL-TERMINAL HYDROLASE"/>
    <property type="match status" value="1"/>
</dbReference>
<feature type="domain" description="Rhodanese" evidence="2">
    <location>
        <begin position="478"/>
        <end position="610"/>
    </location>
</feature>
<organism evidence="4 5">
    <name type="scientific">Sporothrix brasiliensis 5110</name>
    <dbReference type="NCBI Taxonomy" id="1398154"/>
    <lineage>
        <taxon>Eukaryota</taxon>
        <taxon>Fungi</taxon>
        <taxon>Dikarya</taxon>
        <taxon>Ascomycota</taxon>
        <taxon>Pezizomycotina</taxon>
        <taxon>Sordariomycetes</taxon>
        <taxon>Sordariomycetidae</taxon>
        <taxon>Ophiostomatales</taxon>
        <taxon>Ophiostomataceae</taxon>
        <taxon>Sporothrix</taxon>
    </lineage>
</organism>
<dbReference type="PROSITE" id="PS50235">
    <property type="entry name" value="USP_3"/>
    <property type="match status" value="1"/>
</dbReference>
<feature type="compositionally biased region" description="Low complexity" evidence="1">
    <location>
        <begin position="216"/>
        <end position="226"/>
    </location>
</feature>
<dbReference type="InterPro" id="IPR028889">
    <property type="entry name" value="USP"/>
</dbReference>
<dbReference type="AlphaFoldDB" id="A0A0C2IGT2"/>
<name>A0A0C2IGT2_9PEZI</name>
<feature type="compositionally biased region" description="Polar residues" evidence="1">
    <location>
        <begin position="433"/>
        <end position="445"/>
    </location>
</feature>
<feature type="compositionally biased region" description="Polar residues" evidence="1">
    <location>
        <begin position="398"/>
        <end position="408"/>
    </location>
</feature>
<dbReference type="GO" id="GO:0004843">
    <property type="term" value="F:cysteine-type deubiquitinase activity"/>
    <property type="evidence" value="ECO:0007669"/>
    <property type="project" value="InterPro"/>
</dbReference>
<dbReference type="SUPFAM" id="SSF52821">
    <property type="entry name" value="Rhodanese/Cell cycle control phosphatase"/>
    <property type="match status" value="1"/>
</dbReference>
<gene>
    <name evidence="4" type="ORF">SPBR_06433</name>
</gene>
<sequence>MTDSYRPGPAAANGTGANGPSTGKVHNYMHFDDIKHATLGVDSLTPVETVLGYAESCIKQADFMKDFGRLDLALKEYILASIALLEVLPSNSAWMSVMTDQKGARTRYNALMARISASSAAYEEIKAKVKEDNVRSGVQPKSAAKAASQTRQNEQVNGHGRVTNGHRATGSLGLLNGDGPVPPRPSGPSPAVPVTATKTKPAVHPKPQALHGNVINKSAPPAAASANGGGKTAQELAERFANLRTASSPTKEPVQDPRIRTQPINHPSFHHLQIMQKQQSPTPSPSQSQSSLQSLPQSQSLPQLQTQMQTQTQTPTPTQNQQNIYNQFQNFQLPLKGFEPIPSTMNQSNNPTLVHALPDLPKLPEAIYSPARGSVSSQPIPMPNTTPRGTTTPRNGLYSRTNSLSSFSGTGPGATGVGTGKAGASTAEDYFSSPYTHSRQSSRPSLDSAPPRRPRIAIPDGDTIDAEDLLKLIQAGAKDVQLLLVDIRSREEFDEGHIMSQATICVESDVLQREDISASQIADSMVLAPVSEKRQFDRRSDADLIVFYDNYSEAIVRNGKPSSEVDRAVSGFFDALAYYDYQSDSDSSGQPKLLKGGIEAWISLLGPNSLQTSSTSAETAGVVSRAAALRAARAAQRPRQNTFTRPQSKYMAKPIQDADEAKRWEESLKSMDKSAGLVRTTDDFLRRFPPVSAIQESMTTPPATTQDDSEIGFHAPTATDKSFTITPLQDRPSSRATVGSNLEYKGAPVQSSPAAAAAAAATLYSTLPAPPTRPPPTVPRQTHNDVAEADDEDHYMRTKLAKAGVTGGGRIRRQKVGLYNPGNWCYGNSSFQSMFASGPFAEELTTSEWLSNWKVPMKADEKISHPQLLAKILANSFHWMQYGKFEAMKAKTLMDYCYHIHSRDFDGSIKTDRSMIFGGPYQQDAQEFISFLLENLHDETNRLRDHTGEVQQPPLGPRSTALGNALLYWNEYRKYNDSLVDKYWRGVEVTDRRCRACGHPSLTYEHFDAIHLPIPPNAASTATTMADLLAQYCSADLLDEYKCDQCRRIDTTEKRVRLVRLPDILCVSFRRFQGNEHYGFRKNNTAVVFPINGLDMTPYTMQGITAPEDQAADGIFVDGPSRTEQQFCAPFIYDCYAVIVHSGTLKSGHYRSFIKDEGAADANQWHHFDDARIEPVIIGSNDSRDMARRLYRDNQSGGASAYMVFYKRRV</sequence>
<dbReference type="InterPro" id="IPR001394">
    <property type="entry name" value="Peptidase_C19_UCH"/>
</dbReference>
<feature type="region of interest" description="Disordered" evidence="1">
    <location>
        <begin position="633"/>
        <end position="652"/>
    </location>
</feature>
<feature type="region of interest" description="Disordered" evidence="1">
    <location>
        <begin position="371"/>
        <end position="460"/>
    </location>
</feature>
<accession>A0A0C2IGT2</accession>